<keyword evidence="1" id="KW-0472">Membrane</keyword>
<gene>
    <name evidence="2" type="ORF">HN018_06065</name>
</gene>
<dbReference type="KEGG" id="lck:HN018_06065"/>
<feature type="transmembrane region" description="Helical" evidence="1">
    <location>
        <begin position="313"/>
        <end position="333"/>
    </location>
</feature>
<dbReference type="EMBL" id="CP053708">
    <property type="protein sequence ID" value="QKE89667.1"/>
    <property type="molecule type" value="Genomic_DNA"/>
</dbReference>
<feature type="transmembrane region" description="Helical" evidence="1">
    <location>
        <begin position="345"/>
        <end position="367"/>
    </location>
</feature>
<feature type="transmembrane region" description="Helical" evidence="1">
    <location>
        <begin position="151"/>
        <end position="171"/>
    </location>
</feature>
<dbReference type="RefSeq" id="WP_171834655.1">
    <property type="nucleotide sequence ID" value="NZ_CP053708.1"/>
</dbReference>
<feature type="transmembrane region" description="Helical" evidence="1">
    <location>
        <begin position="191"/>
        <end position="214"/>
    </location>
</feature>
<reference evidence="2 3" key="1">
    <citation type="journal article" date="2014" name="World J. Microbiol. Biotechnol.">
        <title>Biodiversity and physiological characteristics of Antarctic and Arctic lichens-associated bacteria.</title>
        <authorList>
            <person name="Lee Y.M."/>
            <person name="Kim E.H."/>
            <person name="Lee H.K."/>
            <person name="Hong S.G."/>
        </authorList>
    </citation>
    <scope>NUCLEOTIDE SEQUENCE [LARGE SCALE GENOMIC DNA]</scope>
    <source>
        <strain evidence="2 3">PAMC 26569</strain>
    </source>
</reference>
<evidence type="ECO:0000313" key="3">
    <source>
        <dbReference type="Proteomes" id="UP000500767"/>
    </source>
</evidence>
<feature type="transmembrane region" description="Helical" evidence="1">
    <location>
        <begin position="257"/>
        <end position="279"/>
    </location>
</feature>
<evidence type="ECO:0000256" key="1">
    <source>
        <dbReference type="SAM" id="Phobius"/>
    </source>
</evidence>
<protein>
    <submittedName>
        <fullName evidence="2">Uncharacterized protein</fullName>
    </submittedName>
</protein>
<feature type="transmembrane region" description="Helical" evidence="1">
    <location>
        <begin position="66"/>
        <end position="90"/>
    </location>
</feature>
<feature type="transmembrane region" description="Helical" evidence="1">
    <location>
        <begin position="226"/>
        <end position="245"/>
    </location>
</feature>
<evidence type="ECO:0000313" key="2">
    <source>
        <dbReference type="EMBL" id="QKE89667.1"/>
    </source>
</evidence>
<feature type="transmembrane region" description="Helical" evidence="1">
    <location>
        <begin position="415"/>
        <end position="435"/>
    </location>
</feature>
<feature type="transmembrane region" description="Helical" evidence="1">
    <location>
        <begin position="373"/>
        <end position="395"/>
    </location>
</feature>
<keyword evidence="1" id="KW-1133">Transmembrane helix</keyword>
<feature type="transmembrane region" description="Helical" evidence="1">
    <location>
        <begin position="121"/>
        <end position="139"/>
    </location>
</feature>
<keyword evidence="1" id="KW-0812">Transmembrane</keyword>
<sequence>MSGAIPPVIVWPLIAALLLAALPGKGGPRAYVAVALAGSLVTLLLSVLQALSLMDAGSGGLWLHDRLAVALALPLSIPGVLLTASLVAGVPSAPADGWKRQLVAAQLLSAGAMIATRADPLFLMLAGFVVMAAAASMLVPDREHHASIAMLAGTLLAAWLGVALFTAGLGVTAGWTRLSAGPSALHPAVRLFGLLLLLLPMMLLAWIGSASAAGKPTPDPADTDRIAGLTLLPILFALPALTVALRLHALPELDPVLLRLGTGVQVAAGLLMMGLAVCLLPGRRTLAGRVTLAAMVQVGAAAVGIGVGGTGGVAASLLILSFLSLGFPLALLPPSSGAGSIIRRVAVLSLAGLPPFGPFVATFVLLLRSFADTPILAVSVLAAFCATAIGLLSSLRRDARDSVAIDRSGTRASRAVSLASGFIVLALLALLGLAMPSTLSGWLLGVSETFGGTPWPVHGPAPHGTAS</sequence>
<dbReference type="AlphaFoldDB" id="A0A6M8HMX5"/>
<name>A0A6M8HMX5_9PROT</name>
<organism evidence="2 3">
    <name type="scientific">Lichenicola cladoniae</name>
    <dbReference type="NCBI Taxonomy" id="1484109"/>
    <lineage>
        <taxon>Bacteria</taxon>
        <taxon>Pseudomonadati</taxon>
        <taxon>Pseudomonadota</taxon>
        <taxon>Alphaproteobacteria</taxon>
        <taxon>Acetobacterales</taxon>
        <taxon>Acetobacteraceae</taxon>
        <taxon>Lichenicola</taxon>
    </lineage>
</organism>
<accession>A0A6M8HMX5</accession>
<feature type="transmembrane region" description="Helical" evidence="1">
    <location>
        <begin position="33"/>
        <end position="54"/>
    </location>
</feature>
<keyword evidence="3" id="KW-1185">Reference proteome</keyword>
<proteinExistence type="predicted"/>
<dbReference type="Proteomes" id="UP000500767">
    <property type="component" value="Chromosome"/>
</dbReference>